<dbReference type="EMBL" id="JASBRG010000007">
    <property type="protein sequence ID" value="MDI3322218.1"/>
    <property type="molecule type" value="Genomic_DNA"/>
</dbReference>
<dbReference type="InterPro" id="IPR025868">
    <property type="entry name" value="Zn_ribbon_dom_put"/>
</dbReference>
<accession>A0ABT6RI17</accession>
<proteinExistence type="predicted"/>
<reference evidence="2 3" key="1">
    <citation type="submission" date="2023-05" db="EMBL/GenBank/DDBJ databases">
        <title>Genome sequence of Pinibacter sp. MAH-24.</title>
        <authorList>
            <person name="Huq M.A."/>
        </authorList>
    </citation>
    <scope>NUCLEOTIDE SEQUENCE [LARGE SCALE GENOMIC DNA]</scope>
    <source>
        <strain evidence="2 3">MAH-24</strain>
    </source>
</reference>
<dbReference type="Pfam" id="PF12674">
    <property type="entry name" value="Zn_ribbon_2"/>
    <property type="match status" value="1"/>
</dbReference>
<dbReference type="Proteomes" id="UP001226434">
    <property type="component" value="Unassembled WGS sequence"/>
</dbReference>
<organism evidence="2 3">
    <name type="scientific">Pinibacter soli</name>
    <dbReference type="NCBI Taxonomy" id="3044211"/>
    <lineage>
        <taxon>Bacteria</taxon>
        <taxon>Pseudomonadati</taxon>
        <taxon>Bacteroidota</taxon>
        <taxon>Chitinophagia</taxon>
        <taxon>Chitinophagales</taxon>
        <taxon>Chitinophagaceae</taxon>
        <taxon>Pinibacter</taxon>
    </lineage>
</organism>
<name>A0ABT6RI17_9BACT</name>
<dbReference type="RefSeq" id="WP_282336338.1">
    <property type="nucleotide sequence ID" value="NZ_JASBRG010000007.1"/>
</dbReference>
<evidence type="ECO:0000259" key="1">
    <source>
        <dbReference type="Pfam" id="PF12674"/>
    </source>
</evidence>
<feature type="domain" description="Putative zinc ribbon" evidence="1">
    <location>
        <begin position="8"/>
        <end position="86"/>
    </location>
</feature>
<comment type="caution">
    <text evidence="2">The sequence shown here is derived from an EMBL/GenBank/DDBJ whole genome shotgun (WGS) entry which is preliminary data.</text>
</comment>
<gene>
    <name evidence="2" type="ORF">QJ048_20685</name>
</gene>
<protein>
    <submittedName>
        <fullName evidence="2">Zinc ribbon domain-containing protein</fullName>
    </submittedName>
</protein>
<evidence type="ECO:0000313" key="3">
    <source>
        <dbReference type="Proteomes" id="UP001226434"/>
    </source>
</evidence>
<evidence type="ECO:0000313" key="2">
    <source>
        <dbReference type="EMBL" id="MDI3322218.1"/>
    </source>
</evidence>
<sequence>MADVYKNCQSCGMPLKRDPKGGGTNTDGSKSTMYCSYCFENGKFTQPNITAAEMQSFVKGKLKQMGFPGFIAGFFTKGIPSLKRWKQ</sequence>
<keyword evidence="3" id="KW-1185">Reference proteome</keyword>